<evidence type="ECO:0000313" key="1">
    <source>
        <dbReference type="EMBL" id="EET76755.1"/>
    </source>
</evidence>
<dbReference type="AlphaFoldDB" id="C6RBC3"/>
<sequence length="127" mass="13647">MNFLDLELHALELVLGAYFTTTLVNRKGTRCFGINGLAGRSRRSGSSCGVARCSKCRRASSGQSGGECNSESLGNNTRHIRVVLSLIPISTFPNEPTELSEGNSEQSICEYITPAQAEEPLNPSIAK</sequence>
<evidence type="ECO:0000313" key="2">
    <source>
        <dbReference type="Proteomes" id="UP000004384"/>
    </source>
</evidence>
<dbReference type="EMBL" id="ACVP01000027">
    <property type="protein sequence ID" value="EET76755.1"/>
    <property type="molecule type" value="Genomic_DNA"/>
</dbReference>
<accession>C6RBC3</accession>
<proteinExistence type="predicted"/>
<gene>
    <name evidence="1" type="ORF">CORTU0001_0045</name>
</gene>
<dbReference type="Proteomes" id="UP000004384">
    <property type="component" value="Unassembled WGS sequence"/>
</dbReference>
<name>C6RBC3_9CORY</name>
<organism evidence="1 2">
    <name type="scientific">Corynebacterium tuberculostearicum SK141</name>
    <dbReference type="NCBI Taxonomy" id="553206"/>
    <lineage>
        <taxon>Bacteria</taxon>
        <taxon>Bacillati</taxon>
        <taxon>Actinomycetota</taxon>
        <taxon>Actinomycetes</taxon>
        <taxon>Mycobacteriales</taxon>
        <taxon>Corynebacteriaceae</taxon>
        <taxon>Corynebacterium</taxon>
    </lineage>
</organism>
<protein>
    <submittedName>
        <fullName evidence="1">Uncharacterized protein</fullName>
    </submittedName>
</protein>
<reference evidence="1 2" key="1">
    <citation type="submission" date="2009-06" db="EMBL/GenBank/DDBJ databases">
        <authorList>
            <person name="Dodson R."/>
            <person name="Sebastian Y."/>
            <person name="Madupu R."/>
            <person name="Durkin A.S."/>
            <person name="Torralba M."/>
            <person name="Methe B."/>
            <person name="Sutton G.G."/>
            <person name="Strausberg R.L."/>
            <person name="Nelson K.E."/>
        </authorList>
    </citation>
    <scope>NUCLEOTIDE SEQUENCE [LARGE SCALE GENOMIC DNA]</scope>
    <source>
        <strain evidence="1 2">SK141</strain>
    </source>
</reference>
<comment type="caution">
    <text evidence="1">The sequence shown here is derived from an EMBL/GenBank/DDBJ whole genome shotgun (WGS) entry which is preliminary data.</text>
</comment>